<keyword evidence="3" id="KW-1185">Reference proteome</keyword>
<name>A0A9Q1G5Q5_SYNKA</name>
<accession>A0A9Q1G5Q5</accession>
<feature type="region of interest" description="Disordered" evidence="1">
    <location>
        <begin position="58"/>
        <end position="96"/>
    </location>
</feature>
<proteinExistence type="predicted"/>
<evidence type="ECO:0000313" key="3">
    <source>
        <dbReference type="Proteomes" id="UP001152622"/>
    </source>
</evidence>
<comment type="caution">
    <text evidence="2">The sequence shown here is derived from an EMBL/GenBank/DDBJ whole genome shotgun (WGS) entry which is preliminary data.</text>
</comment>
<evidence type="ECO:0000256" key="1">
    <source>
        <dbReference type="SAM" id="MobiDB-lite"/>
    </source>
</evidence>
<dbReference type="EMBL" id="JAINUF010000002">
    <property type="protein sequence ID" value="KAJ8375384.1"/>
    <property type="molecule type" value="Genomic_DNA"/>
</dbReference>
<protein>
    <recommendedName>
        <fullName evidence="4">Reverse transcriptase domain-containing protein</fullName>
    </recommendedName>
</protein>
<reference evidence="2" key="1">
    <citation type="journal article" date="2023" name="Science">
        <title>Genome structures resolve the early diversification of teleost fishes.</title>
        <authorList>
            <person name="Parey E."/>
            <person name="Louis A."/>
            <person name="Montfort J."/>
            <person name="Bouchez O."/>
            <person name="Roques C."/>
            <person name="Iampietro C."/>
            <person name="Lluch J."/>
            <person name="Castinel A."/>
            <person name="Donnadieu C."/>
            <person name="Desvignes T."/>
            <person name="Floi Bucao C."/>
            <person name="Jouanno E."/>
            <person name="Wen M."/>
            <person name="Mejri S."/>
            <person name="Dirks R."/>
            <person name="Jansen H."/>
            <person name="Henkel C."/>
            <person name="Chen W.J."/>
            <person name="Zahm M."/>
            <person name="Cabau C."/>
            <person name="Klopp C."/>
            <person name="Thompson A.W."/>
            <person name="Robinson-Rechavi M."/>
            <person name="Braasch I."/>
            <person name="Lecointre G."/>
            <person name="Bobe J."/>
            <person name="Postlethwait J.H."/>
            <person name="Berthelot C."/>
            <person name="Roest Crollius H."/>
            <person name="Guiguen Y."/>
        </authorList>
    </citation>
    <scope>NUCLEOTIDE SEQUENCE</scope>
    <source>
        <strain evidence="2">WJC10195</strain>
    </source>
</reference>
<dbReference type="OrthoDB" id="10037236at2759"/>
<evidence type="ECO:0000313" key="2">
    <source>
        <dbReference type="EMBL" id="KAJ8375384.1"/>
    </source>
</evidence>
<evidence type="ECO:0008006" key="4">
    <source>
        <dbReference type="Google" id="ProtNLM"/>
    </source>
</evidence>
<gene>
    <name evidence="2" type="ORF">SKAU_G00059640</name>
</gene>
<dbReference type="AlphaFoldDB" id="A0A9Q1G5Q5"/>
<sequence>MESSGEVDTETELINIKAELRTMEGEIHRLLERQMRLNSRIAMLEAAGAGATRMAGVAIHSGPNAGSDEDEPQGRSSAGAPVTSTPENSHLCLPTPLRPLRRRPGAAFFTPAPTDGVWGCVLSPLLYSLYTHHFSAAHPSNSIIKFADDTTVVGCISRGDETAYRDEDLQNLITTLPDIQDGAAIWIRKLEEEMMGKMMALGDVKALLGKVVGREKMLDIIEQAGYRGAERSVVDGQQFDPYRQKI</sequence>
<organism evidence="2 3">
    <name type="scientific">Synaphobranchus kaupii</name>
    <name type="common">Kaup's arrowtooth eel</name>
    <dbReference type="NCBI Taxonomy" id="118154"/>
    <lineage>
        <taxon>Eukaryota</taxon>
        <taxon>Metazoa</taxon>
        <taxon>Chordata</taxon>
        <taxon>Craniata</taxon>
        <taxon>Vertebrata</taxon>
        <taxon>Euteleostomi</taxon>
        <taxon>Actinopterygii</taxon>
        <taxon>Neopterygii</taxon>
        <taxon>Teleostei</taxon>
        <taxon>Anguilliformes</taxon>
        <taxon>Synaphobranchidae</taxon>
        <taxon>Synaphobranchus</taxon>
    </lineage>
</organism>
<dbReference type="Proteomes" id="UP001152622">
    <property type="component" value="Chromosome 2"/>
</dbReference>